<reference evidence="3" key="1">
    <citation type="journal article" date="2020" name="MBio">
        <title>Horizontal gene transfer to a defensive symbiont with a reduced genome amongst a multipartite beetle microbiome.</title>
        <authorList>
            <person name="Waterworth S.C."/>
            <person name="Florez L.V."/>
            <person name="Rees E.R."/>
            <person name="Hertweck C."/>
            <person name="Kaltenpoth M."/>
            <person name="Kwan J.C."/>
        </authorList>
    </citation>
    <scope>NUCLEOTIDE SEQUENCE [LARGE SCALE GENOMIC DNA]</scope>
</reference>
<gene>
    <name evidence="2" type="ORF">GAK31_00346</name>
</gene>
<comment type="caution">
    <text evidence="2">The sequence shown here is derived from an EMBL/GenBank/DDBJ whole genome shotgun (WGS) entry which is preliminary data.</text>
</comment>
<evidence type="ECO:0000313" key="2">
    <source>
        <dbReference type="EMBL" id="KAF1017087.1"/>
    </source>
</evidence>
<dbReference type="InterPro" id="IPR029045">
    <property type="entry name" value="ClpP/crotonase-like_dom_sf"/>
</dbReference>
<evidence type="ECO:0008006" key="4">
    <source>
        <dbReference type="Google" id="ProtNLM"/>
    </source>
</evidence>
<dbReference type="SUPFAM" id="SSF52096">
    <property type="entry name" value="ClpP/crotonase"/>
    <property type="match status" value="1"/>
</dbReference>
<protein>
    <recommendedName>
        <fullName evidence="4">Tail specific protease domain-containing protein</fullName>
    </recommendedName>
</protein>
<feature type="chain" id="PRO_5031110187" description="Tail specific protease domain-containing protein" evidence="1">
    <location>
        <begin position="20"/>
        <end position="354"/>
    </location>
</feature>
<evidence type="ECO:0000313" key="3">
    <source>
        <dbReference type="Proteomes" id="UP000487117"/>
    </source>
</evidence>
<proteinExistence type="predicted"/>
<feature type="signal peptide" evidence="1">
    <location>
        <begin position="1"/>
        <end position="19"/>
    </location>
</feature>
<dbReference type="Proteomes" id="UP000487117">
    <property type="component" value="Unassembled WGS sequence"/>
</dbReference>
<evidence type="ECO:0000256" key="1">
    <source>
        <dbReference type="SAM" id="SignalP"/>
    </source>
</evidence>
<sequence length="354" mass="37851">MTMAGRLLAAGLSAGVAVAAAATPAAGMDWPATLDTDLTAIDAAMHDSHPGLHDAHAPGFAAQLQDTLALARRRAQQVDSFAGYWWTLKGYTAAFNDGHVSLNALPAAPALPMRWPGFLTGFEGDAQIVMERAATSTQAPPLGAHLLSCDGVDAATLAAQRVGAFNGRWNLQASRIHAGGELLLDQGNPFVALPRRCRFRVDGQTRDITLQWRALDSAEVAAHLAATRRSFRPPNGLHALPGGGYWITTGSFNADPGQPNFAELTALLQTLDTQRQALQRAPQVVLDVRGNSGGASQWSIALARLVWSAEAVARVRDDSFVEWRTSQANIDQLRGFLQKLRNAPDAAPEMVRML</sequence>
<keyword evidence="1" id="KW-0732">Signal</keyword>
<dbReference type="EMBL" id="WNDS01000001">
    <property type="protein sequence ID" value="KAF1017087.1"/>
    <property type="molecule type" value="Genomic_DNA"/>
</dbReference>
<organism evidence="2 3">
    <name type="scientific">Stenotrophomonas maltophilia</name>
    <name type="common">Pseudomonas maltophilia</name>
    <name type="synonym">Xanthomonas maltophilia</name>
    <dbReference type="NCBI Taxonomy" id="40324"/>
    <lineage>
        <taxon>Bacteria</taxon>
        <taxon>Pseudomonadati</taxon>
        <taxon>Pseudomonadota</taxon>
        <taxon>Gammaproteobacteria</taxon>
        <taxon>Lysobacterales</taxon>
        <taxon>Lysobacteraceae</taxon>
        <taxon>Stenotrophomonas</taxon>
        <taxon>Stenotrophomonas maltophilia group</taxon>
    </lineage>
</organism>
<dbReference type="AlphaFoldDB" id="A0A7V8FJC3"/>
<accession>A0A7V8FJC3</accession>
<name>A0A7V8FJC3_STEMA</name>